<sequence length="108" mass="11384">MGLAVATDHPADSRAAHTRATGGRRRKGVGRSMGLEGGIRRRAEDWEGRVVRRGARSCRHPEASGAGQATYIWTIRIIPLGAGMNPALLIGESAGRLSAVRTPRGSSA</sequence>
<reference evidence="2 3" key="1">
    <citation type="submission" date="2021-01" db="EMBL/GenBank/DDBJ databases">
        <title>Whole genome shotgun sequence of Planotetraspora mira NBRC 15435.</title>
        <authorList>
            <person name="Komaki H."/>
            <person name="Tamura T."/>
        </authorList>
    </citation>
    <scope>NUCLEOTIDE SEQUENCE [LARGE SCALE GENOMIC DNA]</scope>
    <source>
        <strain evidence="2 3">NBRC 15435</strain>
    </source>
</reference>
<evidence type="ECO:0000313" key="3">
    <source>
        <dbReference type="Proteomes" id="UP000650628"/>
    </source>
</evidence>
<feature type="region of interest" description="Disordered" evidence="1">
    <location>
        <begin position="1"/>
        <end position="38"/>
    </location>
</feature>
<dbReference type="EMBL" id="BOOO01000034">
    <property type="protein sequence ID" value="GII32352.1"/>
    <property type="molecule type" value="Genomic_DNA"/>
</dbReference>
<evidence type="ECO:0000313" key="2">
    <source>
        <dbReference type="EMBL" id="GII32352.1"/>
    </source>
</evidence>
<dbReference type="AlphaFoldDB" id="A0A8J3TVZ7"/>
<dbReference type="Proteomes" id="UP000650628">
    <property type="component" value="Unassembled WGS sequence"/>
</dbReference>
<gene>
    <name evidence="2" type="ORF">Pmi06nite_57940</name>
</gene>
<protein>
    <submittedName>
        <fullName evidence="2">Uncharacterized protein</fullName>
    </submittedName>
</protein>
<accession>A0A8J3TVZ7</accession>
<name>A0A8J3TVZ7_9ACTN</name>
<proteinExistence type="predicted"/>
<keyword evidence="3" id="KW-1185">Reference proteome</keyword>
<comment type="caution">
    <text evidence="2">The sequence shown here is derived from an EMBL/GenBank/DDBJ whole genome shotgun (WGS) entry which is preliminary data.</text>
</comment>
<evidence type="ECO:0000256" key="1">
    <source>
        <dbReference type="SAM" id="MobiDB-lite"/>
    </source>
</evidence>
<organism evidence="2 3">
    <name type="scientific">Planotetraspora mira</name>
    <dbReference type="NCBI Taxonomy" id="58121"/>
    <lineage>
        <taxon>Bacteria</taxon>
        <taxon>Bacillati</taxon>
        <taxon>Actinomycetota</taxon>
        <taxon>Actinomycetes</taxon>
        <taxon>Streptosporangiales</taxon>
        <taxon>Streptosporangiaceae</taxon>
        <taxon>Planotetraspora</taxon>
    </lineage>
</organism>